<proteinExistence type="predicted"/>
<accession>A0ABV3X4D5</accession>
<dbReference type="Gene3D" id="3.40.50.360">
    <property type="match status" value="1"/>
</dbReference>
<gene>
    <name evidence="4" type="ORF">QCO44_05295</name>
</gene>
<name>A0ABV3X4D5_9FIRM</name>
<dbReference type="Pfam" id="PF12682">
    <property type="entry name" value="Flavodoxin_4"/>
    <property type="match status" value="1"/>
</dbReference>
<feature type="signal peptide" evidence="2">
    <location>
        <begin position="1"/>
        <end position="28"/>
    </location>
</feature>
<evidence type="ECO:0000259" key="3">
    <source>
        <dbReference type="Pfam" id="PF12682"/>
    </source>
</evidence>
<sequence>MSTNKTSVILLASLLAPLLSLSAGTAVAAPAQQEQLDQSRAQEEARQERLGEERVETIAAPPPSTDLPADESVRFHISQITIENRTERFHFLERIARPYKDKELSLSDINKLIHTMNPSLMARGFSTSRVVVPEQNLSSGELVFLGYPIWWSDMPMPVYTFLDRENFAGKIILPFCTHEGSGLSGTDRTIADTTKTEVKDGFALAGHIAQNSPDDARSALYEWMEKQGY</sequence>
<dbReference type="SUPFAM" id="SSF52218">
    <property type="entry name" value="Flavoproteins"/>
    <property type="match status" value="1"/>
</dbReference>
<keyword evidence="2" id="KW-0732">Signal</keyword>
<dbReference type="EMBL" id="JARVLH010000003">
    <property type="protein sequence ID" value="MEX5285056.1"/>
    <property type="molecule type" value="Genomic_DNA"/>
</dbReference>
<dbReference type="PANTHER" id="PTHR39201">
    <property type="entry name" value="EXPORTED PROTEIN-RELATED"/>
    <property type="match status" value="1"/>
</dbReference>
<organism evidence="4 5">
    <name type="scientific">Selenomonas sputigena</name>
    <dbReference type="NCBI Taxonomy" id="69823"/>
    <lineage>
        <taxon>Bacteria</taxon>
        <taxon>Bacillati</taxon>
        <taxon>Bacillota</taxon>
        <taxon>Negativicutes</taxon>
        <taxon>Selenomonadales</taxon>
        <taxon>Selenomonadaceae</taxon>
        <taxon>Selenomonas</taxon>
    </lineage>
</organism>
<dbReference type="PANTHER" id="PTHR39201:SF1">
    <property type="entry name" value="FLAVODOXIN-LIKE DOMAIN-CONTAINING PROTEIN"/>
    <property type="match status" value="1"/>
</dbReference>
<evidence type="ECO:0000313" key="5">
    <source>
        <dbReference type="Proteomes" id="UP001559623"/>
    </source>
</evidence>
<evidence type="ECO:0000313" key="4">
    <source>
        <dbReference type="EMBL" id="MEX5285056.1"/>
    </source>
</evidence>
<dbReference type="InterPro" id="IPR029039">
    <property type="entry name" value="Flavoprotein-like_sf"/>
</dbReference>
<feature type="compositionally biased region" description="Basic and acidic residues" evidence="1">
    <location>
        <begin position="40"/>
        <end position="53"/>
    </location>
</feature>
<dbReference type="Proteomes" id="UP001559623">
    <property type="component" value="Unassembled WGS sequence"/>
</dbReference>
<dbReference type="InterPro" id="IPR008254">
    <property type="entry name" value="Flavodoxin/NO_synth"/>
</dbReference>
<protein>
    <submittedName>
        <fullName evidence="4">Flavodoxin</fullName>
    </submittedName>
</protein>
<reference evidence="4 5" key="1">
    <citation type="submission" date="2023-04" db="EMBL/GenBank/DDBJ databases">
        <title>Genome Sequence of Selenomonas sputigena ATCC 33150.</title>
        <authorList>
            <person name="Miller D.P."/>
            <person name="Anvari S."/>
            <person name="Polson S.W."/>
            <person name="Macdonald M."/>
            <person name="Mcdowell J.V."/>
        </authorList>
    </citation>
    <scope>NUCLEOTIDE SEQUENCE [LARGE SCALE GENOMIC DNA]</scope>
    <source>
        <strain evidence="4 5">ATCC 33150</strain>
    </source>
</reference>
<feature type="region of interest" description="Disordered" evidence="1">
    <location>
        <begin position="32"/>
        <end position="53"/>
    </location>
</feature>
<evidence type="ECO:0000256" key="2">
    <source>
        <dbReference type="SAM" id="SignalP"/>
    </source>
</evidence>
<feature type="chain" id="PRO_5047026498" evidence="2">
    <location>
        <begin position="29"/>
        <end position="229"/>
    </location>
</feature>
<feature type="domain" description="Flavodoxin-like" evidence="3">
    <location>
        <begin position="126"/>
        <end position="211"/>
    </location>
</feature>
<keyword evidence="5" id="KW-1185">Reference proteome</keyword>
<dbReference type="RefSeq" id="WP_368846785.1">
    <property type="nucleotide sequence ID" value="NZ_CP194411.1"/>
</dbReference>
<evidence type="ECO:0000256" key="1">
    <source>
        <dbReference type="SAM" id="MobiDB-lite"/>
    </source>
</evidence>
<comment type="caution">
    <text evidence="4">The sequence shown here is derived from an EMBL/GenBank/DDBJ whole genome shotgun (WGS) entry which is preliminary data.</text>
</comment>